<reference evidence="1 2" key="2">
    <citation type="submission" date="2018-11" db="EMBL/GenBank/DDBJ databases">
        <authorList>
            <consortium name="Pathogen Informatics"/>
        </authorList>
    </citation>
    <scope>NUCLEOTIDE SEQUENCE [LARGE SCALE GENOMIC DNA]</scope>
</reference>
<accession>A0A0R3R2G1</accession>
<gene>
    <name evidence="1" type="ORF">BTMF_LOCUS12197</name>
</gene>
<dbReference type="Proteomes" id="UP000280834">
    <property type="component" value="Unassembled WGS sequence"/>
</dbReference>
<dbReference type="AlphaFoldDB" id="A0A0R3R2G1"/>
<sequence length="52" mass="6301">MLKLFYLAMLDNFKFIKFKFISTIKQVVSKFKCLSKRILIHLSVKQINRKNH</sequence>
<keyword evidence="2" id="KW-1185">Reference proteome</keyword>
<proteinExistence type="predicted"/>
<reference evidence="3" key="1">
    <citation type="submission" date="2017-02" db="UniProtKB">
        <authorList>
            <consortium name="WormBaseParasite"/>
        </authorList>
    </citation>
    <scope>IDENTIFICATION</scope>
</reference>
<name>A0A0R3R2G1_9BILA</name>
<dbReference type="EMBL" id="UZAG01018953">
    <property type="protein sequence ID" value="VDO41712.1"/>
    <property type="molecule type" value="Genomic_DNA"/>
</dbReference>
<evidence type="ECO:0000313" key="1">
    <source>
        <dbReference type="EMBL" id="VDO41712.1"/>
    </source>
</evidence>
<dbReference type="WBParaSite" id="BTMF_0001420101-mRNA-1">
    <property type="protein sequence ID" value="BTMF_0001420101-mRNA-1"/>
    <property type="gene ID" value="BTMF_0001420101"/>
</dbReference>
<evidence type="ECO:0000313" key="3">
    <source>
        <dbReference type="WBParaSite" id="BTMF_0001420101-mRNA-1"/>
    </source>
</evidence>
<evidence type="ECO:0000313" key="2">
    <source>
        <dbReference type="Proteomes" id="UP000280834"/>
    </source>
</evidence>
<protein>
    <submittedName>
        <fullName evidence="1 3">Uncharacterized protein</fullName>
    </submittedName>
</protein>
<organism evidence="3">
    <name type="scientific">Brugia timori</name>
    <dbReference type="NCBI Taxonomy" id="42155"/>
    <lineage>
        <taxon>Eukaryota</taxon>
        <taxon>Metazoa</taxon>
        <taxon>Ecdysozoa</taxon>
        <taxon>Nematoda</taxon>
        <taxon>Chromadorea</taxon>
        <taxon>Rhabditida</taxon>
        <taxon>Spirurina</taxon>
        <taxon>Spiruromorpha</taxon>
        <taxon>Filarioidea</taxon>
        <taxon>Onchocercidae</taxon>
        <taxon>Brugia</taxon>
    </lineage>
</organism>